<dbReference type="OMA" id="MARFAHI"/>
<evidence type="ECO:0000256" key="3">
    <source>
        <dbReference type="ARBA" id="ARBA00009995"/>
    </source>
</evidence>
<comment type="pathway">
    <text evidence="2">Pigment biosynthesis; anthocyanin biosynthesis.</text>
</comment>
<dbReference type="PROSITE" id="PS00375">
    <property type="entry name" value="UDPGT"/>
    <property type="match status" value="1"/>
</dbReference>
<name>A0A921UX74_SORBI</name>
<dbReference type="CDD" id="cd03784">
    <property type="entry name" value="GT1_Gtf-like"/>
    <property type="match status" value="1"/>
</dbReference>
<evidence type="ECO:0000256" key="6">
    <source>
        <dbReference type="ARBA" id="ARBA00052232"/>
    </source>
</evidence>
<dbReference type="EMBL" id="CM027681">
    <property type="protein sequence ID" value="KAG0545036.1"/>
    <property type="molecule type" value="Genomic_DNA"/>
</dbReference>
<dbReference type="AlphaFoldDB" id="A0A921UX74"/>
<organism evidence="10 11">
    <name type="scientific">Sorghum bicolor</name>
    <name type="common">Sorghum</name>
    <name type="synonym">Sorghum vulgare</name>
    <dbReference type="NCBI Taxonomy" id="4558"/>
    <lineage>
        <taxon>Eukaryota</taxon>
        <taxon>Viridiplantae</taxon>
        <taxon>Streptophyta</taxon>
        <taxon>Embryophyta</taxon>
        <taxon>Tracheophyta</taxon>
        <taxon>Spermatophyta</taxon>
        <taxon>Magnoliopsida</taxon>
        <taxon>Liliopsida</taxon>
        <taxon>Poales</taxon>
        <taxon>Poaceae</taxon>
        <taxon>PACMAD clade</taxon>
        <taxon>Panicoideae</taxon>
        <taxon>Andropogonodae</taxon>
        <taxon>Andropogoneae</taxon>
        <taxon>Sorghinae</taxon>
        <taxon>Sorghum</taxon>
    </lineage>
</organism>
<dbReference type="InterPro" id="IPR035595">
    <property type="entry name" value="UDP_glycos_trans_CS"/>
</dbReference>
<dbReference type="InterPro" id="IPR050481">
    <property type="entry name" value="UDP-glycosyltransf_plant"/>
</dbReference>
<evidence type="ECO:0000256" key="5">
    <source>
        <dbReference type="ARBA" id="ARBA00023242"/>
    </source>
</evidence>
<comment type="subcellular location">
    <subcellularLocation>
        <location evidence="1">Nucleus</location>
    </subcellularLocation>
</comment>
<evidence type="ECO:0000256" key="7">
    <source>
        <dbReference type="ARBA" id="ARBA00058579"/>
    </source>
</evidence>
<protein>
    <recommendedName>
        <fullName evidence="9">Glycosyltransferase</fullName>
        <ecNumber evidence="9">2.4.1.-</ecNumber>
    </recommendedName>
</protein>
<accession>A0A921UX74</accession>
<evidence type="ECO:0000313" key="10">
    <source>
        <dbReference type="EMBL" id="KAG0545036.1"/>
    </source>
</evidence>
<dbReference type="Gramene" id="EER97264">
    <property type="protein sequence ID" value="EER97264"/>
    <property type="gene ID" value="SORBI_3002G312000"/>
</dbReference>
<dbReference type="GO" id="GO:0035251">
    <property type="term" value="F:UDP-glucosyltransferase activity"/>
    <property type="evidence" value="ECO:0007669"/>
    <property type="project" value="InterPro"/>
</dbReference>
<keyword evidence="4 8" id="KW-0808">Transferase</keyword>
<comment type="catalytic activity">
    <reaction evidence="6">
        <text>malvidin + UDP-alpha-D-galactose = malvidin 3-O-beta-D-galactoside + UDP + H(+)</text>
        <dbReference type="Rhea" id="RHEA:74131"/>
        <dbReference type="ChEBI" id="CHEBI:15378"/>
        <dbReference type="ChEBI" id="CHEBI:58223"/>
        <dbReference type="ChEBI" id="CHEBI:66914"/>
        <dbReference type="ChEBI" id="CHEBI:144781"/>
        <dbReference type="ChEBI" id="CHEBI:193100"/>
    </reaction>
    <physiologicalReaction direction="left-to-right" evidence="6">
        <dbReference type="Rhea" id="RHEA:74132"/>
    </physiologicalReaction>
</comment>
<comment type="function">
    <text evidence="7">UDP-glycosyltransferase which uses UDP-galactose and malvidin as substrates to catalyze the biosynthesis of malvidin 3-O-galactoside, an anthocyanin conferring purple pigmentation.</text>
</comment>
<dbReference type="OrthoDB" id="5835829at2759"/>
<dbReference type="InterPro" id="IPR002213">
    <property type="entry name" value="UDP_glucos_trans"/>
</dbReference>
<comment type="caution">
    <text evidence="10">The sequence shown here is derived from an EMBL/GenBank/DDBJ whole genome shotgun (WGS) entry which is preliminary data.</text>
</comment>
<dbReference type="FunFam" id="3.40.50.2000:FF:000089">
    <property type="entry name" value="Glycosyltransferase"/>
    <property type="match status" value="1"/>
</dbReference>
<dbReference type="Pfam" id="PF00201">
    <property type="entry name" value="UDPGT"/>
    <property type="match status" value="1"/>
</dbReference>
<dbReference type="SUPFAM" id="SSF53756">
    <property type="entry name" value="UDP-Glycosyltransferase/glycogen phosphorylase"/>
    <property type="match status" value="1"/>
</dbReference>
<gene>
    <name evidence="10" type="ORF">BDA96_02G327600</name>
</gene>
<evidence type="ECO:0000256" key="2">
    <source>
        <dbReference type="ARBA" id="ARBA00004935"/>
    </source>
</evidence>
<proteinExistence type="inferred from homology"/>
<dbReference type="PANTHER" id="PTHR48048">
    <property type="entry name" value="GLYCOSYLTRANSFERASE"/>
    <property type="match status" value="1"/>
</dbReference>
<dbReference type="Gene3D" id="3.40.50.2000">
    <property type="entry name" value="Glycogen Phosphorylase B"/>
    <property type="match status" value="2"/>
</dbReference>
<reference evidence="10" key="1">
    <citation type="journal article" date="2019" name="BMC Genomics">
        <title>A new reference genome for Sorghum bicolor reveals high levels of sequence similarity between sweet and grain genotypes: implications for the genetics of sugar metabolism.</title>
        <authorList>
            <person name="Cooper E.A."/>
            <person name="Brenton Z.W."/>
            <person name="Flinn B.S."/>
            <person name="Jenkins J."/>
            <person name="Shu S."/>
            <person name="Flowers D."/>
            <person name="Luo F."/>
            <person name="Wang Y."/>
            <person name="Xia P."/>
            <person name="Barry K."/>
            <person name="Daum C."/>
            <person name="Lipzen A."/>
            <person name="Yoshinaga Y."/>
            <person name="Schmutz J."/>
            <person name="Saski C."/>
            <person name="Vermerris W."/>
            <person name="Kresovich S."/>
        </authorList>
    </citation>
    <scope>NUCLEOTIDE SEQUENCE</scope>
</reference>
<dbReference type="EC" id="2.4.1.-" evidence="9"/>
<evidence type="ECO:0000256" key="1">
    <source>
        <dbReference type="ARBA" id="ARBA00004123"/>
    </source>
</evidence>
<sequence>MAAPTVVLIPFCVTGHLTSMLQAGKRMLSSGGDDRAMSLTVLLAPLPMARFAHIVEREATSGSGFDIRFHRLPYVELPAFTSPEDMISSFIQLHASNAKAAIAGLGCPVAAVVMDYFCTTLFDVTHELALPVYVYFTSPASMLALMLRLPALDQEVAGDFGEAGAAFDVPGMPPVPAAFLPNAVMKRDSAYRWSMYHANRFMEAAGIIVNTVAEVEPESLAAIAGGRCMPGGRRVPTIYPIGPVIAFDPPAEQPHDECLRWLDAQPRSSVVLLCFGSMGNLTLPQVQEIAEGLQRSEHRFLWVLRGPPPAGSPYPTDANVEELVPGGFLERTKERGLVWPRWAPQKEILSHPSIGGFVSHGGWNSTLESLWHGVPLVTWPLYAEQHMNAFVLVAALGVAVAMEVDRKRGNFVEAAELERAVRTLMGGSEEGREARAKAAEAKAACRNAVEEGGSSCAALQRLMREISGHGGA</sequence>
<evidence type="ECO:0000313" key="11">
    <source>
        <dbReference type="Proteomes" id="UP000807115"/>
    </source>
</evidence>
<comment type="similarity">
    <text evidence="3 8">Belongs to the UDP-glycosyltransferase family.</text>
</comment>
<evidence type="ECO:0000256" key="9">
    <source>
        <dbReference type="RuleBase" id="RU362057"/>
    </source>
</evidence>
<dbReference type="FunFam" id="3.40.50.2000:FF:000086">
    <property type="entry name" value="Glycosyltransferase"/>
    <property type="match status" value="1"/>
</dbReference>
<keyword evidence="8" id="KW-0328">Glycosyltransferase</keyword>
<dbReference type="Proteomes" id="UP000807115">
    <property type="component" value="Chromosome 2"/>
</dbReference>
<dbReference type="GO" id="GO:0005634">
    <property type="term" value="C:nucleus"/>
    <property type="evidence" value="ECO:0007669"/>
    <property type="project" value="UniProtKB-SubCell"/>
</dbReference>
<evidence type="ECO:0000256" key="4">
    <source>
        <dbReference type="ARBA" id="ARBA00022679"/>
    </source>
</evidence>
<dbReference type="PANTHER" id="PTHR48048:SF5">
    <property type="entry name" value="GLYCOSYLTRANSFERASE"/>
    <property type="match status" value="1"/>
</dbReference>
<evidence type="ECO:0000256" key="8">
    <source>
        <dbReference type="RuleBase" id="RU003718"/>
    </source>
</evidence>
<reference evidence="10" key="2">
    <citation type="submission" date="2020-10" db="EMBL/GenBank/DDBJ databases">
        <authorList>
            <person name="Cooper E.A."/>
            <person name="Brenton Z.W."/>
            <person name="Flinn B.S."/>
            <person name="Jenkins J."/>
            <person name="Shu S."/>
            <person name="Flowers D."/>
            <person name="Luo F."/>
            <person name="Wang Y."/>
            <person name="Xia P."/>
            <person name="Barry K."/>
            <person name="Daum C."/>
            <person name="Lipzen A."/>
            <person name="Yoshinaga Y."/>
            <person name="Schmutz J."/>
            <person name="Saski C."/>
            <person name="Vermerris W."/>
            <person name="Kresovich S."/>
        </authorList>
    </citation>
    <scope>NUCLEOTIDE SEQUENCE</scope>
</reference>
<keyword evidence="5" id="KW-0539">Nucleus</keyword>
<dbReference type="KEGG" id="sbi:8077481"/>